<organism evidence="2 3">
    <name type="scientific">Halobacillus alkaliphilus</name>
    <dbReference type="NCBI Taxonomy" id="396056"/>
    <lineage>
        <taxon>Bacteria</taxon>
        <taxon>Bacillati</taxon>
        <taxon>Bacillota</taxon>
        <taxon>Bacilli</taxon>
        <taxon>Bacillales</taxon>
        <taxon>Bacillaceae</taxon>
        <taxon>Halobacillus</taxon>
    </lineage>
</organism>
<reference evidence="3" key="1">
    <citation type="submission" date="2016-10" db="EMBL/GenBank/DDBJ databases">
        <authorList>
            <person name="Varghese N."/>
            <person name="Submissions S."/>
        </authorList>
    </citation>
    <scope>NUCLEOTIDE SEQUENCE [LARGE SCALE GENOMIC DNA]</scope>
    <source>
        <strain evidence="3">FP5</strain>
    </source>
</reference>
<keyword evidence="3" id="KW-1185">Reference proteome</keyword>
<dbReference type="AlphaFoldDB" id="A0A1I2MHW4"/>
<dbReference type="RefSeq" id="WP_245755991.1">
    <property type="nucleotide sequence ID" value="NZ_FOOG01000013.1"/>
</dbReference>
<evidence type="ECO:0000313" key="2">
    <source>
        <dbReference type="EMBL" id="SFF91095.1"/>
    </source>
</evidence>
<sequence length="78" mass="8905">MKNKKQKIEEIAERNYEQADYEKTDEASQGLSVTHEQVSDTMTEGSIDGNIDQLDQDGNLISHEGKPLSRDCFPKYKK</sequence>
<evidence type="ECO:0008006" key="4">
    <source>
        <dbReference type="Google" id="ProtNLM"/>
    </source>
</evidence>
<protein>
    <recommendedName>
        <fullName evidence="4">DUF4025 domain-containing protein</fullName>
    </recommendedName>
</protein>
<accession>A0A1I2MHW4</accession>
<feature type="compositionally biased region" description="Basic and acidic residues" evidence="1">
    <location>
        <begin position="63"/>
        <end position="78"/>
    </location>
</feature>
<dbReference type="InterPro" id="IPR025100">
    <property type="entry name" value="DUF4025"/>
</dbReference>
<dbReference type="EMBL" id="FOOG01000013">
    <property type="protein sequence ID" value="SFF91095.1"/>
    <property type="molecule type" value="Genomic_DNA"/>
</dbReference>
<feature type="compositionally biased region" description="Polar residues" evidence="1">
    <location>
        <begin position="27"/>
        <end position="44"/>
    </location>
</feature>
<feature type="region of interest" description="Disordered" evidence="1">
    <location>
        <begin position="1"/>
        <end position="78"/>
    </location>
</feature>
<feature type="compositionally biased region" description="Basic and acidic residues" evidence="1">
    <location>
        <begin position="1"/>
        <end position="26"/>
    </location>
</feature>
<name>A0A1I2MHW4_9BACI</name>
<evidence type="ECO:0000313" key="3">
    <source>
        <dbReference type="Proteomes" id="UP000198897"/>
    </source>
</evidence>
<proteinExistence type="predicted"/>
<gene>
    <name evidence="2" type="ORF">SAMN05216353_11359</name>
</gene>
<dbReference type="Proteomes" id="UP000198897">
    <property type="component" value="Unassembled WGS sequence"/>
</dbReference>
<dbReference type="Pfam" id="PF13217">
    <property type="entry name" value="DUF4025"/>
    <property type="match status" value="1"/>
</dbReference>
<evidence type="ECO:0000256" key="1">
    <source>
        <dbReference type="SAM" id="MobiDB-lite"/>
    </source>
</evidence>